<evidence type="ECO:0000256" key="14">
    <source>
        <dbReference type="SAM" id="SignalP"/>
    </source>
</evidence>
<dbReference type="OrthoDB" id="348678at2759"/>
<feature type="signal peptide" evidence="14">
    <location>
        <begin position="1"/>
        <end position="23"/>
    </location>
</feature>
<evidence type="ECO:0000259" key="15">
    <source>
        <dbReference type="Pfam" id="PF00149"/>
    </source>
</evidence>
<evidence type="ECO:0000256" key="10">
    <source>
        <dbReference type="ARBA" id="ARBA00023136"/>
    </source>
</evidence>
<keyword evidence="5 12" id="KW-0926">Vacuole</keyword>
<feature type="region of interest" description="Disordered" evidence="13">
    <location>
        <begin position="645"/>
        <end position="683"/>
    </location>
</feature>
<evidence type="ECO:0000256" key="3">
    <source>
        <dbReference type="ARBA" id="ARBA00012459"/>
    </source>
</evidence>
<dbReference type="GO" id="GO:0008081">
    <property type="term" value="F:phosphoric diester hydrolase activity"/>
    <property type="evidence" value="ECO:0007669"/>
    <property type="project" value="TreeGrafter"/>
</dbReference>
<evidence type="ECO:0000313" key="16">
    <source>
        <dbReference type="EMBL" id="KAF2433918.1"/>
    </source>
</evidence>
<dbReference type="GO" id="GO:0000298">
    <property type="term" value="F:endopolyphosphatase activity"/>
    <property type="evidence" value="ECO:0007669"/>
    <property type="project" value="UniProtKB-EC"/>
</dbReference>
<proteinExistence type="inferred from homology"/>
<name>A0A9P4NYY5_9PEZI</name>
<evidence type="ECO:0000313" key="17">
    <source>
        <dbReference type="Proteomes" id="UP000800235"/>
    </source>
</evidence>
<dbReference type="EMBL" id="MU007018">
    <property type="protein sequence ID" value="KAF2433918.1"/>
    <property type="molecule type" value="Genomic_DNA"/>
</dbReference>
<dbReference type="Pfam" id="PF00149">
    <property type="entry name" value="Metallophos"/>
    <property type="match status" value="1"/>
</dbReference>
<evidence type="ECO:0000256" key="13">
    <source>
        <dbReference type="SAM" id="MobiDB-lite"/>
    </source>
</evidence>
<organism evidence="16 17">
    <name type="scientific">Tothia fuscella</name>
    <dbReference type="NCBI Taxonomy" id="1048955"/>
    <lineage>
        <taxon>Eukaryota</taxon>
        <taxon>Fungi</taxon>
        <taxon>Dikarya</taxon>
        <taxon>Ascomycota</taxon>
        <taxon>Pezizomycotina</taxon>
        <taxon>Dothideomycetes</taxon>
        <taxon>Pleosporomycetidae</taxon>
        <taxon>Venturiales</taxon>
        <taxon>Cylindrosympodiaceae</taxon>
        <taxon>Tothia</taxon>
    </lineage>
</organism>
<gene>
    <name evidence="16" type="ORF">EJ08DRAFT_646822</name>
</gene>
<evidence type="ECO:0000256" key="8">
    <source>
        <dbReference type="ARBA" id="ARBA00022968"/>
    </source>
</evidence>
<keyword evidence="10 12" id="KW-0472">Membrane</keyword>
<keyword evidence="14" id="KW-0732">Signal</keyword>
<keyword evidence="11" id="KW-0325">Glycoprotein</keyword>
<dbReference type="FunFam" id="3.60.21.10:FF:000082">
    <property type="entry name" value="Endopolyphosphatase"/>
    <property type="match status" value="1"/>
</dbReference>
<dbReference type="Proteomes" id="UP000800235">
    <property type="component" value="Unassembled WGS sequence"/>
</dbReference>
<evidence type="ECO:0000256" key="12">
    <source>
        <dbReference type="PIRNR" id="PIRNR027093"/>
    </source>
</evidence>
<dbReference type="EC" id="3.6.1.10" evidence="3 12"/>
<dbReference type="GO" id="GO:0004309">
    <property type="term" value="F:exopolyphosphatase activity"/>
    <property type="evidence" value="ECO:0007669"/>
    <property type="project" value="TreeGrafter"/>
</dbReference>
<evidence type="ECO:0000256" key="6">
    <source>
        <dbReference type="ARBA" id="ARBA00022692"/>
    </source>
</evidence>
<dbReference type="PIRSF" id="PIRSF027093">
    <property type="entry name" value="EndopolyPtase_N1"/>
    <property type="match status" value="1"/>
</dbReference>
<feature type="chain" id="PRO_5040124498" description="Endopolyphosphatase" evidence="14">
    <location>
        <begin position="24"/>
        <end position="729"/>
    </location>
</feature>
<evidence type="ECO:0000256" key="1">
    <source>
        <dbReference type="ARBA" id="ARBA00004576"/>
    </source>
</evidence>
<evidence type="ECO:0000256" key="5">
    <source>
        <dbReference type="ARBA" id="ARBA00022554"/>
    </source>
</evidence>
<dbReference type="SUPFAM" id="SSF56300">
    <property type="entry name" value="Metallo-dependent phosphatases"/>
    <property type="match status" value="1"/>
</dbReference>
<comment type="function">
    <text evidence="12">Catalyzes the hydrolysis of inorganic polyphosphate (polyP) chains of many hundreds of phosphate residues into shorter lengths.</text>
</comment>
<protein>
    <recommendedName>
        <fullName evidence="4 12">Endopolyphosphatase</fullName>
        <ecNumber evidence="3 12">3.6.1.10</ecNumber>
    </recommendedName>
</protein>
<dbReference type="GO" id="GO:0005774">
    <property type="term" value="C:vacuolar membrane"/>
    <property type="evidence" value="ECO:0007669"/>
    <property type="project" value="UniProtKB-SubCell"/>
</dbReference>
<dbReference type="InterPro" id="IPR012358">
    <property type="entry name" value="EndopolyPtase_N1"/>
</dbReference>
<feature type="compositionally biased region" description="Pro residues" evidence="13">
    <location>
        <begin position="524"/>
        <end position="536"/>
    </location>
</feature>
<comment type="similarity">
    <text evidence="2">Belongs to the endopolyphosphatase PPN1 family.</text>
</comment>
<feature type="region of interest" description="Disordered" evidence="13">
    <location>
        <begin position="506"/>
        <end position="537"/>
    </location>
</feature>
<dbReference type="InterPro" id="IPR029052">
    <property type="entry name" value="Metallo-depent_PP-like"/>
</dbReference>
<dbReference type="InterPro" id="IPR041805">
    <property type="entry name" value="ASMase/PPN1_MPP"/>
</dbReference>
<evidence type="ECO:0000256" key="11">
    <source>
        <dbReference type="ARBA" id="ARBA00023180"/>
    </source>
</evidence>
<dbReference type="GO" id="GO:0000324">
    <property type="term" value="C:fungal-type vacuole"/>
    <property type="evidence" value="ECO:0007669"/>
    <property type="project" value="TreeGrafter"/>
</dbReference>
<dbReference type="PANTHER" id="PTHR10340">
    <property type="entry name" value="SPHINGOMYELIN PHOSPHODIESTERASE"/>
    <property type="match status" value="1"/>
</dbReference>
<feature type="domain" description="Calcineurin-like phosphoesterase" evidence="15">
    <location>
        <begin position="45"/>
        <end position="306"/>
    </location>
</feature>
<dbReference type="InterPro" id="IPR004843">
    <property type="entry name" value="Calcineurin-like_PHP"/>
</dbReference>
<keyword evidence="9" id="KW-1133">Transmembrane helix</keyword>
<evidence type="ECO:0000256" key="4">
    <source>
        <dbReference type="ARBA" id="ARBA00014458"/>
    </source>
</evidence>
<reference evidence="16" key="1">
    <citation type="journal article" date="2020" name="Stud. Mycol.">
        <title>101 Dothideomycetes genomes: a test case for predicting lifestyles and emergence of pathogens.</title>
        <authorList>
            <person name="Haridas S."/>
            <person name="Albert R."/>
            <person name="Binder M."/>
            <person name="Bloem J."/>
            <person name="Labutti K."/>
            <person name="Salamov A."/>
            <person name="Andreopoulos B."/>
            <person name="Baker S."/>
            <person name="Barry K."/>
            <person name="Bills G."/>
            <person name="Bluhm B."/>
            <person name="Cannon C."/>
            <person name="Castanera R."/>
            <person name="Culley D."/>
            <person name="Daum C."/>
            <person name="Ezra D."/>
            <person name="Gonzalez J."/>
            <person name="Henrissat B."/>
            <person name="Kuo A."/>
            <person name="Liang C."/>
            <person name="Lipzen A."/>
            <person name="Lutzoni F."/>
            <person name="Magnuson J."/>
            <person name="Mondo S."/>
            <person name="Nolan M."/>
            <person name="Ohm R."/>
            <person name="Pangilinan J."/>
            <person name="Park H.-J."/>
            <person name="Ramirez L."/>
            <person name="Alfaro M."/>
            <person name="Sun H."/>
            <person name="Tritt A."/>
            <person name="Yoshinaga Y."/>
            <person name="Zwiers L.-H."/>
            <person name="Turgeon B."/>
            <person name="Goodwin S."/>
            <person name="Spatafora J."/>
            <person name="Crous P."/>
            <person name="Grigoriev I."/>
        </authorList>
    </citation>
    <scope>NUCLEOTIDE SEQUENCE</scope>
    <source>
        <strain evidence="16">CBS 130266</strain>
    </source>
</reference>
<feature type="compositionally biased region" description="Basic residues" evidence="13">
    <location>
        <begin position="666"/>
        <end position="683"/>
    </location>
</feature>
<evidence type="ECO:0000256" key="2">
    <source>
        <dbReference type="ARBA" id="ARBA00010399"/>
    </source>
</evidence>
<keyword evidence="8" id="KW-0735">Signal-anchor</keyword>
<dbReference type="CDD" id="cd00842">
    <property type="entry name" value="MPP_ASMase"/>
    <property type="match status" value="1"/>
</dbReference>
<accession>A0A9P4NYY5</accession>
<evidence type="ECO:0000256" key="7">
    <source>
        <dbReference type="ARBA" id="ARBA00022801"/>
    </source>
</evidence>
<dbReference type="AlphaFoldDB" id="A0A9P4NYY5"/>
<dbReference type="PANTHER" id="PTHR10340:SF55">
    <property type="entry name" value="ENDOPOLYPHOSPHATASE"/>
    <property type="match status" value="1"/>
</dbReference>
<feature type="compositionally biased region" description="Basic residues" evidence="13">
    <location>
        <begin position="510"/>
        <end position="521"/>
    </location>
</feature>
<dbReference type="GO" id="GO:0006798">
    <property type="term" value="P:polyphosphate catabolic process"/>
    <property type="evidence" value="ECO:0007669"/>
    <property type="project" value="TreeGrafter"/>
</dbReference>
<keyword evidence="17" id="KW-1185">Reference proteome</keyword>
<sequence length="729" mass="83034">MRPKHTVSHSLLLALLSPLFVAAVPHPAVLPVTSVRPPGRKLTGKFLHITDLHPDPFYKTHSSTEDGLSCHRGKGPAGIYGAETSDCDSPLALIDQTFKWINDTIRDDIDFIVWTGDSARHDNDEMIPRSEKQVVDQNEMILDRFLSLFGKPDKYHDDDPTNDFTIPIIPSFGNNDILPHNIFTQGPNRWTNRFLKIWRQFIPEEQRHQFQRGGWFYVEVIPNKLAVFSLNTLYFFDSNSAVDGCALKSEPGFEQMEWLRIQLQILRDRGMKAMITGHIPPARVNSKTSWDETCWQKYTLWMQQYRDVIVGSLYGHMNIDHFMLQDFKDIKKHVRKGLALADTSSKNSTSEELSISAAGDYLVDLRDTFAKIPTFSDSSAVEESEVESESWISYLKSGFQGSRKRSKKKPKDPMSKIGGEYGERYSLSFVSSSLVPNYMPTLRVYSYNITGLEGHVVSESRSYGASALPTKPLLALNTAQQPLSLDYTNQDESVLEAEEIRRVQTQRLHAEKHRKPKTHKFKLPEPPSKSSPPGPAYSPQTFSLLGYTHYAANLTYINNDFDLHTNEEDVVEPERWKEGRHKGKVPKHPPRPKKFTFHVEYDTLDDKIFGLKDLTVRSYIKLAKRIAASKKGGKSSSLNLEEEDANLDFTGEQDAEDISDDELDAKKKKHHRGKKDKKHKKKKRHNKVWFTFIKRAFVGTMDPNDIKEVFGGKSIAEPIEADSGGSFEL</sequence>
<feature type="compositionally biased region" description="Acidic residues" evidence="13">
    <location>
        <begin position="645"/>
        <end position="663"/>
    </location>
</feature>
<comment type="caution">
    <text evidence="16">The sequence shown here is derived from an EMBL/GenBank/DDBJ whole genome shotgun (WGS) entry which is preliminary data.</text>
</comment>
<evidence type="ECO:0000256" key="9">
    <source>
        <dbReference type="ARBA" id="ARBA00022989"/>
    </source>
</evidence>
<keyword evidence="6" id="KW-0812">Transmembrane</keyword>
<comment type="subcellular location">
    <subcellularLocation>
        <location evidence="1">Vacuole membrane</location>
        <topology evidence="1">Single-pass type II membrane protein</topology>
    </subcellularLocation>
</comment>
<comment type="catalytic activity">
    <reaction evidence="12">
        <text>[phosphate](n+1) + n H2O = (n+1) phosphate + n H(+)</text>
        <dbReference type="Rhea" id="RHEA:22452"/>
        <dbReference type="Rhea" id="RHEA-COMP:14280"/>
        <dbReference type="ChEBI" id="CHEBI:15377"/>
        <dbReference type="ChEBI" id="CHEBI:15378"/>
        <dbReference type="ChEBI" id="CHEBI:16838"/>
        <dbReference type="ChEBI" id="CHEBI:43474"/>
        <dbReference type="EC" id="3.6.1.10"/>
    </reaction>
</comment>
<keyword evidence="7 12" id="KW-0378">Hydrolase</keyword>